<proteinExistence type="predicted"/>
<name>A0A218MMB6_9VIRU</name>
<dbReference type="InterPro" id="IPR026325">
    <property type="entry name" value="DUF932"/>
</dbReference>
<protein>
    <submittedName>
        <fullName evidence="1">Uncharacterized protein</fullName>
    </submittedName>
</protein>
<reference evidence="1" key="2">
    <citation type="journal article" date="2017" name="Nat. Commun.">
        <title>Single-virus genomics reveals hidden cosmopolitan and abundant viruses.</title>
        <authorList>
            <person name="Martinez-Hernandez F."/>
            <person name="Fornas O."/>
            <person name="Lluesma Gomez M."/>
            <person name="Bolduc B."/>
            <person name="de la Cruz Pena M.J."/>
            <person name="Martinez J.M."/>
            <person name="Anton J."/>
            <person name="Gasol J.M."/>
            <person name="Rosselli R."/>
            <person name="Rodriguez-Valera F."/>
            <person name="Sullivan M.B."/>
            <person name="Acinas S.G."/>
            <person name="Martinez-Garcia M."/>
        </authorList>
    </citation>
    <scope>NUCLEOTIDE SEQUENCE</scope>
</reference>
<accession>A0A218MMB6</accession>
<sequence length="250" mass="28267">MLHCGAHGVEREAVAEVETPQRTETWTPISHEYLIDEVSRTLESSKMRIKEESHALTRDGKRYFGLFRIEGEDLASKDYSTVMGLRNAHDKCFPAAIAFGASVFVCDNLSFSGETQLARRHTKNIFRDLPQVISRTIGQLADKWAFQDKRFDAYRNTDVSNKEACFLVREAYRAGACKKTDAMDILDQWETPNHPEFEDRNAWSLFNAFTEELKGNLIALPKRTQALHGLLDGHCGVLAANELSANVINN</sequence>
<evidence type="ECO:0000313" key="1">
    <source>
        <dbReference type="EMBL" id="ASF00427.1"/>
    </source>
</evidence>
<organism evidence="1">
    <name type="scientific">uncultured virus</name>
    <dbReference type="NCBI Taxonomy" id="340016"/>
    <lineage>
        <taxon>Viruses</taxon>
        <taxon>environmental samples</taxon>
    </lineage>
</organism>
<dbReference type="EMBL" id="KY052834">
    <property type="protein sequence ID" value="ASF00427.1"/>
    <property type="molecule type" value="Genomic_DNA"/>
</dbReference>
<reference evidence="1" key="1">
    <citation type="submission" date="2016-10" db="EMBL/GenBank/DDBJ databases">
        <authorList>
            <person name="Varghese N."/>
        </authorList>
    </citation>
    <scope>NUCLEOTIDE SEQUENCE</scope>
</reference>
<dbReference type="Pfam" id="PF06067">
    <property type="entry name" value="DUF932"/>
    <property type="match status" value="1"/>
</dbReference>